<dbReference type="RefSeq" id="WP_377327394.1">
    <property type="nucleotide sequence ID" value="NZ_JBHUMZ010000011.1"/>
</dbReference>
<keyword evidence="2" id="KW-1185">Reference proteome</keyword>
<proteinExistence type="predicted"/>
<dbReference type="Proteomes" id="UP001597452">
    <property type="component" value="Unassembled WGS sequence"/>
</dbReference>
<reference evidence="2" key="1">
    <citation type="journal article" date="2019" name="Int. J. Syst. Evol. Microbiol.">
        <title>The Global Catalogue of Microorganisms (GCM) 10K type strain sequencing project: providing services to taxonomists for standard genome sequencing and annotation.</title>
        <authorList>
            <consortium name="The Broad Institute Genomics Platform"/>
            <consortium name="The Broad Institute Genome Sequencing Center for Infectious Disease"/>
            <person name="Wu L."/>
            <person name="Ma J."/>
        </authorList>
    </citation>
    <scope>NUCLEOTIDE SEQUENCE [LARGE SCALE GENOMIC DNA]</scope>
    <source>
        <strain evidence="2">TISTR 1571</strain>
    </source>
</reference>
<accession>A0ABW5Q7S0</accession>
<gene>
    <name evidence="1" type="ORF">ACFSW4_03165</name>
</gene>
<sequence length="116" mass="13962">MTVNLKRIYNEAYKNDGKRVLIDRVWPRGVSKEKAQLDEWLKEVAPTSDLRKWFNHDPDKFKEFKKKYKEELKKNEEQNEAFNQLKDWTSNGKVTLLYATKEEKYNHAQVLKDLLT</sequence>
<dbReference type="PANTHER" id="PTHR36849">
    <property type="entry name" value="CYTOPLASMIC PROTEIN-RELATED"/>
    <property type="match status" value="1"/>
</dbReference>
<dbReference type="Pfam" id="PF22752">
    <property type="entry name" value="DUF488-N3i"/>
    <property type="match status" value="1"/>
</dbReference>
<evidence type="ECO:0000313" key="2">
    <source>
        <dbReference type="Proteomes" id="UP001597452"/>
    </source>
</evidence>
<dbReference type="PANTHER" id="PTHR36849:SF1">
    <property type="entry name" value="CYTOPLASMIC PROTEIN"/>
    <property type="match status" value="1"/>
</dbReference>
<protein>
    <submittedName>
        <fullName evidence="1">DUF488 domain-containing protein</fullName>
    </submittedName>
</protein>
<evidence type="ECO:0000313" key="1">
    <source>
        <dbReference type="EMBL" id="MFD2637876.1"/>
    </source>
</evidence>
<comment type="caution">
    <text evidence="1">The sequence shown here is derived from an EMBL/GenBank/DDBJ whole genome shotgun (WGS) entry which is preliminary data.</text>
</comment>
<name>A0ABW5Q7S0_9BACI</name>
<dbReference type="EMBL" id="JBHUMZ010000011">
    <property type="protein sequence ID" value="MFD2637876.1"/>
    <property type="molecule type" value="Genomic_DNA"/>
</dbReference>
<dbReference type="InterPro" id="IPR052552">
    <property type="entry name" value="YeaO-like"/>
</dbReference>
<organism evidence="1 2">
    <name type="scientific">Piscibacillus salipiscarius</name>
    <dbReference type="NCBI Taxonomy" id="299480"/>
    <lineage>
        <taxon>Bacteria</taxon>
        <taxon>Bacillati</taxon>
        <taxon>Bacillota</taxon>
        <taxon>Bacilli</taxon>
        <taxon>Bacillales</taxon>
        <taxon>Bacillaceae</taxon>
        <taxon>Piscibacillus</taxon>
    </lineage>
</organism>